<evidence type="ECO:0000313" key="1">
    <source>
        <dbReference type="EMBL" id="KAF2198621.1"/>
    </source>
</evidence>
<reference evidence="1" key="1">
    <citation type="journal article" date="2020" name="Stud. Mycol.">
        <title>101 Dothideomycetes genomes: a test case for predicting lifestyles and emergence of pathogens.</title>
        <authorList>
            <person name="Haridas S."/>
            <person name="Albert R."/>
            <person name="Binder M."/>
            <person name="Bloem J."/>
            <person name="Labutti K."/>
            <person name="Salamov A."/>
            <person name="Andreopoulos B."/>
            <person name="Baker S."/>
            <person name="Barry K."/>
            <person name="Bills G."/>
            <person name="Bluhm B."/>
            <person name="Cannon C."/>
            <person name="Castanera R."/>
            <person name="Culley D."/>
            <person name="Daum C."/>
            <person name="Ezra D."/>
            <person name="Gonzalez J."/>
            <person name="Henrissat B."/>
            <person name="Kuo A."/>
            <person name="Liang C."/>
            <person name="Lipzen A."/>
            <person name="Lutzoni F."/>
            <person name="Magnuson J."/>
            <person name="Mondo S."/>
            <person name="Nolan M."/>
            <person name="Ohm R."/>
            <person name="Pangilinan J."/>
            <person name="Park H.-J."/>
            <person name="Ramirez L."/>
            <person name="Alfaro M."/>
            <person name="Sun H."/>
            <person name="Tritt A."/>
            <person name="Yoshinaga Y."/>
            <person name="Zwiers L.-H."/>
            <person name="Turgeon B."/>
            <person name="Goodwin S."/>
            <person name="Spatafora J."/>
            <person name="Crous P."/>
            <person name="Grigoriev I."/>
        </authorList>
    </citation>
    <scope>NUCLEOTIDE SEQUENCE</scope>
    <source>
        <strain evidence="1">ATCC 74209</strain>
    </source>
</reference>
<accession>A0A9P4MPU9</accession>
<proteinExistence type="predicted"/>
<organism evidence="1 2">
    <name type="scientific">Delitschia confertaspora ATCC 74209</name>
    <dbReference type="NCBI Taxonomy" id="1513339"/>
    <lineage>
        <taxon>Eukaryota</taxon>
        <taxon>Fungi</taxon>
        <taxon>Dikarya</taxon>
        <taxon>Ascomycota</taxon>
        <taxon>Pezizomycotina</taxon>
        <taxon>Dothideomycetes</taxon>
        <taxon>Pleosporomycetidae</taxon>
        <taxon>Pleosporales</taxon>
        <taxon>Delitschiaceae</taxon>
        <taxon>Delitschia</taxon>
    </lineage>
</organism>
<dbReference type="EMBL" id="ML994130">
    <property type="protein sequence ID" value="KAF2198621.1"/>
    <property type="molecule type" value="Genomic_DNA"/>
</dbReference>
<dbReference type="Proteomes" id="UP000799536">
    <property type="component" value="Unassembled WGS sequence"/>
</dbReference>
<gene>
    <name evidence="1" type="ORF">GQ43DRAFT_150011</name>
</gene>
<sequence>MTTPLEIHPDFRSQPWCLKLIMDTSVQPMPWSFRPNSLLTSELPCSLFAETLNTPSTVRAGYAL</sequence>
<dbReference type="AlphaFoldDB" id="A0A9P4MPU9"/>
<keyword evidence="2" id="KW-1185">Reference proteome</keyword>
<name>A0A9P4MPU9_9PLEO</name>
<evidence type="ECO:0000313" key="2">
    <source>
        <dbReference type="Proteomes" id="UP000799536"/>
    </source>
</evidence>
<protein>
    <submittedName>
        <fullName evidence="1">Uncharacterized protein</fullName>
    </submittedName>
</protein>
<comment type="caution">
    <text evidence="1">The sequence shown here is derived from an EMBL/GenBank/DDBJ whole genome shotgun (WGS) entry which is preliminary data.</text>
</comment>